<evidence type="ECO:0000256" key="8">
    <source>
        <dbReference type="ARBA" id="ARBA00022605"/>
    </source>
</evidence>
<evidence type="ECO:0000256" key="7">
    <source>
        <dbReference type="ARBA" id="ARBA00022430"/>
    </source>
</evidence>
<evidence type="ECO:0000259" key="11">
    <source>
        <dbReference type="Pfam" id="PF00694"/>
    </source>
</evidence>
<reference evidence="12 13" key="1">
    <citation type="submission" date="2017-03" db="EMBL/GenBank/DDBJ databases">
        <title>Draft Genome sequence of Marispirochaeta sp. strain JC444.</title>
        <authorList>
            <person name="Shivani Y."/>
            <person name="Subhash Y."/>
            <person name="Sasikala C."/>
            <person name="Ramana C."/>
        </authorList>
    </citation>
    <scope>NUCLEOTIDE SEQUENCE [LARGE SCALE GENOMIC DNA]</scope>
    <source>
        <strain evidence="12 13">JC444</strain>
    </source>
</reference>
<evidence type="ECO:0000256" key="10">
    <source>
        <dbReference type="ARBA" id="ARBA00023304"/>
    </source>
</evidence>
<keyword evidence="10" id="KW-0100">Branched-chain amino acid biosynthesis</keyword>
<proteinExistence type="inferred from homology"/>
<evidence type="ECO:0000256" key="4">
    <source>
        <dbReference type="ARBA" id="ARBA00009845"/>
    </source>
</evidence>
<dbReference type="PANTHER" id="PTHR43345">
    <property type="entry name" value="3-ISOPROPYLMALATE DEHYDRATASE SMALL SUBUNIT 2-RELATED-RELATED"/>
    <property type="match status" value="1"/>
</dbReference>
<evidence type="ECO:0000256" key="3">
    <source>
        <dbReference type="ARBA" id="ARBA00004729"/>
    </source>
</evidence>
<dbReference type="UniPathway" id="UPA00048">
    <property type="reaction ID" value="UER00071"/>
</dbReference>
<accession>A0A1Y1S0A1</accession>
<evidence type="ECO:0000256" key="5">
    <source>
        <dbReference type="ARBA" id="ARBA00011271"/>
    </source>
</evidence>
<dbReference type="RefSeq" id="WP_083049080.1">
    <property type="nucleotide sequence ID" value="NZ_MWQY01000005.1"/>
</dbReference>
<dbReference type="InterPro" id="IPR033940">
    <property type="entry name" value="IPMI_Swivel"/>
</dbReference>
<dbReference type="GO" id="GO:0003861">
    <property type="term" value="F:3-isopropylmalate dehydratase activity"/>
    <property type="evidence" value="ECO:0007669"/>
    <property type="project" value="UniProtKB-EC"/>
</dbReference>
<dbReference type="OrthoDB" id="9777465at2"/>
<dbReference type="GO" id="GO:0009098">
    <property type="term" value="P:L-leucine biosynthetic process"/>
    <property type="evidence" value="ECO:0007669"/>
    <property type="project" value="UniProtKB-UniPathway"/>
</dbReference>
<dbReference type="STRING" id="1963862.B4O97_05660"/>
<evidence type="ECO:0000256" key="6">
    <source>
        <dbReference type="ARBA" id="ARBA00011998"/>
    </source>
</evidence>
<dbReference type="InterPro" id="IPR004431">
    <property type="entry name" value="3-IsopropMal_deHydase_ssu"/>
</dbReference>
<dbReference type="AlphaFoldDB" id="A0A1Y1S0A1"/>
<dbReference type="SUPFAM" id="SSF52016">
    <property type="entry name" value="LeuD/IlvD-like"/>
    <property type="match status" value="1"/>
</dbReference>
<dbReference type="NCBIfam" id="NF002458">
    <property type="entry name" value="PRK01641.1"/>
    <property type="match status" value="1"/>
</dbReference>
<dbReference type="Gene3D" id="3.20.19.10">
    <property type="entry name" value="Aconitase, domain 4"/>
    <property type="match status" value="1"/>
</dbReference>
<dbReference type="Pfam" id="PF00694">
    <property type="entry name" value="Aconitase_C"/>
    <property type="match status" value="1"/>
</dbReference>
<keyword evidence="9" id="KW-0456">Lyase</keyword>
<dbReference type="GO" id="GO:0009316">
    <property type="term" value="C:3-isopropylmalate dehydratase complex"/>
    <property type="evidence" value="ECO:0007669"/>
    <property type="project" value="InterPro"/>
</dbReference>
<protein>
    <recommendedName>
        <fullName evidence="6">3-isopropylmalate dehydratase</fullName>
        <ecNumber evidence="6">4.2.1.33</ecNumber>
    </recommendedName>
</protein>
<comment type="subunit">
    <text evidence="5">Heterodimer of LeuC and LeuD.</text>
</comment>
<dbReference type="CDD" id="cd01577">
    <property type="entry name" value="IPMI_Swivel"/>
    <property type="match status" value="1"/>
</dbReference>
<comment type="function">
    <text evidence="2">Catalyzes the isomerization between 2-isopropylmalate and 3-isopropylmalate, via the formation of 2-isopropylmaleate.</text>
</comment>
<dbReference type="InterPro" id="IPR050075">
    <property type="entry name" value="LeuD"/>
</dbReference>
<sequence length="198" mass="21641">MKKITSISGKALPIQGNDIDTDRVIPARYMKSVTFSGLGAYAFYDERYDEEGKPKDHPMNSPRYTGASIMVVNKNFGCGSSREHAPQALRDFGIGALVGESFAEIFAGNCSALGMPTVTVSEEAALQLQKLVAADPGIEIQIDLENMTIRAGDYQVEASMPETYRRAMLDGSWDSTSLLLQAKDEIEKVEGSLHYSFT</sequence>
<evidence type="ECO:0000256" key="2">
    <source>
        <dbReference type="ARBA" id="ARBA00002695"/>
    </source>
</evidence>
<dbReference type="PANTHER" id="PTHR43345:SF5">
    <property type="entry name" value="3-ISOPROPYLMALATE DEHYDRATASE SMALL SUBUNIT"/>
    <property type="match status" value="1"/>
</dbReference>
<evidence type="ECO:0000256" key="1">
    <source>
        <dbReference type="ARBA" id="ARBA00000491"/>
    </source>
</evidence>
<keyword evidence="13" id="KW-1185">Reference proteome</keyword>
<comment type="pathway">
    <text evidence="3">Amino-acid biosynthesis; L-leucine biosynthesis; L-leucine from 3-methyl-2-oxobutanoate: step 2/4.</text>
</comment>
<keyword evidence="7" id="KW-0432">Leucine biosynthesis</keyword>
<dbReference type="EMBL" id="MWQY01000005">
    <property type="protein sequence ID" value="ORC36557.1"/>
    <property type="molecule type" value="Genomic_DNA"/>
</dbReference>
<dbReference type="NCBIfam" id="TIGR00171">
    <property type="entry name" value="leuD"/>
    <property type="match status" value="1"/>
</dbReference>
<dbReference type="InterPro" id="IPR015928">
    <property type="entry name" value="Aconitase/3IPM_dehydase_swvl"/>
</dbReference>
<comment type="catalytic activity">
    <reaction evidence="1">
        <text>(2R,3S)-3-isopropylmalate = (2S)-2-isopropylmalate</text>
        <dbReference type="Rhea" id="RHEA:32287"/>
        <dbReference type="ChEBI" id="CHEBI:1178"/>
        <dbReference type="ChEBI" id="CHEBI:35121"/>
        <dbReference type="EC" id="4.2.1.33"/>
    </reaction>
</comment>
<dbReference type="EC" id="4.2.1.33" evidence="6"/>
<keyword evidence="8" id="KW-0028">Amino-acid biosynthesis</keyword>
<feature type="domain" description="Aconitase A/isopropylmalate dehydratase small subunit swivel" evidence="11">
    <location>
        <begin position="1"/>
        <end position="122"/>
    </location>
</feature>
<evidence type="ECO:0000313" key="12">
    <source>
        <dbReference type="EMBL" id="ORC36557.1"/>
    </source>
</evidence>
<dbReference type="Proteomes" id="UP000192343">
    <property type="component" value="Unassembled WGS sequence"/>
</dbReference>
<organism evidence="12 13">
    <name type="scientific">Marispirochaeta aestuarii</name>
    <dbReference type="NCBI Taxonomy" id="1963862"/>
    <lineage>
        <taxon>Bacteria</taxon>
        <taxon>Pseudomonadati</taxon>
        <taxon>Spirochaetota</taxon>
        <taxon>Spirochaetia</taxon>
        <taxon>Spirochaetales</taxon>
        <taxon>Spirochaetaceae</taxon>
        <taxon>Marispirochaeta</taxon>
    </lineage>
</organism>
<comment type="caution">
    <text evidence="12">The sequence shown here is derived from an EMBL/GenBank/DDBJ whole genome shotgun (WGS) entry which is preliminary data.</text>
</comment>
<dbReference type="InterPro" id="IPR000573">
    <property type="entry name" value="AconitaseA/IPMdHydase_ssu_swvl"/>
</dbReference>
<evidence type="ECO:0000313" key="13">
    <source>
        <dbReference type="Proteomes" id="UP000192343"/>
    </source>
</evidence>
<gene>
    <name evidence="12" type="ORF">B4O97_05660</name>
</gene>
<name>A0A1Y1S0A1_9SPIO</name>
<evidence type="ECO:0000256" key="9">
    <source>
        <dbReference type="ARBA" id="ARBA00023239"/>
    </source>
</evidence>
<comment type="similarity">
    <text evidence="4">Belongs to the LeuD family. LeuD type 1 subfamily.</text>
</comment>